<dbReference type="EMBL" id="DOEK01000003">
    <property type="protein sequence ID" value="HBP27906.1"/>
    <property type="molecule type" value="Genomic_DNA"/>
</dbReference>
<dbReference type="AlphaFoldDB" id="A0A356LA73"/>
<name>A0A356LA73_9BURK</name>
<gene>
    <name evidence="1" type="ORF">DD666_00640</name>
</gene>
<evidence type="ECO:0000313" key="2">
    <source>
        <dbReference type="Proteomes" id="UP000264036"/>
    </source>
</evidence>
<protein>
    <submittedName>
        <fullName evidence="1">Uncharacterized protein</fullName>
    </submittedName>
</protein>
<organism evidence="1 2">
    <name type="scientific">Advenella kashmirensis</name>
    <dbReference type="NCBI Taxonomy" id="310575"/>
    <lineage>
        <taxon>Bacteria</taxon>
        <taxon>Pseudomonadati</taxon>
        <taxon>Pseudomonadota</taxon>
        <taxon>Betaproteobacteria</taxon>
        <taxon>Burkholderiales</taxon>
        <taxon>Alcaligenaceae</taxon>
    </lineage>
</organism>
<accession>A0A356LA73</accession>
<proteinExistence type="predicted"/>
<dbReference type="Proteomes" id="UP000264036">
    <property type="component" value="Unassembled WGS sequence"/>
</dbReference>
<comment type="caution">
    <text evidence="1">The sequence shown here is derived from an EMBL/GenBank/DDBJ whole genome shotgun (WGS) entry which is preliminary data.</text>
</comment>
<evidence type="ECO:0000313" key="1">
    <source>
        <dbReference type="EMBL" id="HBP27906.1"/>
    </source>
</evidence>
<sequence>MSKVNNGGYAFPSGLANTESGIISSDDVGDGGMNLRDYFAAKAMQGIYSNPEIWPMYDQVAKMAYGLADAMLAERET</sequence>
<reference evidence="1 2" key="1">
    <citation type="journal article" date="2018" name="Nat. Biotechnol.">
        <title>A standardized bacterial taxonomy based on genome phylogeny substantially revises the tree of life.</title>
        <authorList>
            <person name="Parks D.H."/>
            <person name="Chuvochina M."/>
            <person name="Waite D.W."/>
            <person name="Rinke C."/>
            <person name="Skarshewski A."/>
            <person name="Chaumeil P.A."/>
            <person name="Hugenholtz P."/>
        </authorList>
    </citation>
    <scope>NUCLEOTIDE SEQUENCE [LARGE SCALE GENOMIC DNA]</scope>
    <source>
        <strain evidence="1">UBA10707</strain>
    </source>
</reference>